<dbReference type="EMBL" id="HBUF01590814">
    <property type="protein sequence ID" value="CAG6773328.1"/>
    <property type="molecule type" value="Transcribed_RNA"/>
</dbReference>
<name>A0A8D9AV16_9HEMI</name>
<dbReference type="EMBL" id="HBUF01590815">
    <property type="protein sequence ID" value="CAG6773330.1"/>
    <property type="molecule type" value="Transcribed_RNA"/>
</dbReference>
<sequence>MMLQGRHEFDSWWEHETIIHSLHSSQDFTESNEMHHLGKQYDRVEINGRIHSFHSSQDFTSLRNSSFPIGPFIQKFYLSAYLNPFTTRSSPSAFTSSLNIPWVESYLNR</sequence>
<proteinExistence type="predicted"/>
<dbReference type="AlphaFoldDB" id="A0A8D9AV16"/>
<dbReference type="EMBL" id="HBUF01590812">
    <property type="protein sequence ID" value="CAG6773325.1"/>
    <property type="molecule type" value="Transcribed_RNA"/>
</dbReference>
<evidence type="ECO:0000313" key="1">
    <source>
        <dbReference type="EMBL" id="CAG6773328.1"/>
    </source>
</evidence>
<reference evidence="1" key="1">
    <citation type="submission" date="2021-05" db="EMBL/GenBank/DDBJ databases">
        <authorList>
            <person name="Alioto T."/>
            <person name="Alioto T."/>
            <person name="Gomez Garrido J."/>
        </authorList>
    </citation>
    <scope>NUCLEOTIDE SEQUENCE</scope>
</reference>
<accession>A0A8D9AV16</accession>
<protein>
    <submittedName>
        <fullName evidence="1">Uncharacterized protein</fullName>
    </submittedName>
</protein>
<organism evidence="1">
    <name type="scientific">Cacopsylla melanoneura</name>
    <dbReference type="NCBI Taxonomy" id="428564"/>
    <lineage>
        <taxon>Eukaryota</taxon>
        <taxon>Metazoa</taxon>
        <taxon>Ecdysozoa</taxon>
        <taxon>Arthropoda</taxon>
        <taxon>Hexapoda</taxon>
        <taxon>Insecta</taxon>
        <taxon>Pterygota</taxon>
        <taxon>Neoptera</taxon>
        <taxon>Paraneoptera</taxon>
        <taxon>Hemiptera</taxon>
        <taxon>Sternorrhyncha</taxon>
        <taxon>Psylloidea</taxon>
        <taxon>Psyllidae</taxon>
        <taxon>Psyllinae</taxon>
        <taxon>Cacopsylla</taxon>
    </lineage>
</organism>